<dbReference type="EMBL" id="MU393455">
    <property type="protein sequence ID" value="KAI4866755.1"/>
    <property type="molecule type" value="Genomic_DNA"/>
</dbReference>
<comment type="caution">
    <text evidence="1">The sequence shown here is derived from an EMBL/GenBank/DDBJ whole genome shotgun (WGS) entry which is preliminary data.</text>
</comment>
<organism evidence="1 2">
    <name type="scientific">Hypoxylon rubiginosum</name>
    <dbReference type="NCBI Taxonomy" id="110542"/>
    <lineage>
        <taxon>Eukaryota</taxon>
        <taxon>Fungi</taxon>
        <taxon>Dikarya</taxon>
        <taxon>Ascomycota</taxon>
        <taxon>Pezizomycotina</taxon>
        <taxon>Sordariomycetes</taxon>
        <taxon>Xylariomycetidae</taxon>
        <taxon>Xylariales</taxon>
        <taxon>Hypoxylaceae</taxon>
        <taxon>Hypoxylon</taxon>
    </lineage>
</organism>
<name>A0ACB9Z4T7_9PEZI</name>
<sequence>MPGDFTGLKVIWPPDGTRPPKHEHDIVFVHGLHHGSVSDWQDDSGVCWPAEKLSLDLGNTRILAFGYDQKRIEIQSDGAYEGGVVFEPGRVLCLAIKTVRKRDKIQVPLTLIGHGTGGIVIRSALCFSYSNRNRFGLVLQKTKHVIFLDTPRNNLSRDEWKCISQGSSSERSIGGWKMWSTALSSSHKVFNKIARHFNVTSAFADLDTHLYSSDTNADSEVSGPTWLAREEQIVLENTNHRTISELRRGSTNYSWLVDRIRTGRFRITNDLEEIGRMKVWLGRRLDIINRDDHERNLNRHQPGTGKWLFEDTRFRQWANLGETSPILWLTGPEGCGKSVLCSLATDRLRQSAQQPATAYLMLAFDKPRSQYQLLAQLALQLLDYVVKSQGGVDTEALLRLPEEHDTENKLNKTRDLIRVLVSQCPAVFFFIDGLDEVASTEGLGSRVQQDTAQDTAQDRLKEQLHATMSFLVELSHVDNATPVRLWFSSLKTDNISKWMQDFGAVELPANKHAIALDVAHHLQHGKHRTVEGDDSKSTTPEVLGSVYEAIGCNFLMASTVVEKWRRSGISTESSANVLQHTTLRDVRELYRERLEQLKLPDNRVRDDRQEKPVQATHLLSLLAFARRPLKLNEAGEALAILKKSFSEAALSEFCCEDLTPDAIYQLDGNEIQHYYYPFIIFIPPNEGNKDGYLRLSHVSVLEFLHELASPSVYDEEELRISPNIMLDACLRYLSQNRYAMASARNCGICTTHESSSEICRATEALQTYGFLSYAAKYWNRHFDESNPLPSETVQSFLCSPQFITMIQVQSLLLDGHFNQILNDSSEESQSLHTTMPASFATRADLQVLADDYQYFIKEWAWFLQLGVTNTRLHGEIQQCFWGALGKANFLHEHGSAIESNASFLLDIDTSHDDEIQERPKSYFYDTIADDGSRLAIWKLPIQSDDAVPKPDKIKLVRECWYIDGDRPPLRYGPQETLTLDPQETRWDSYNSSHVDRFPLVPVLDYRTQVPTINECKYGTRVRVGCGLFFREKGGGWTVCPSENSNGASFWEDITSNESWIVWSRRQRKGFETGSKATVLKHGEKLATPQSESNEMEGSDSDADASSESDFDESDSNISSEERNLVSSAEEFCADSALDIDFSDASSQDDSWISAGTGHHSDSSDESDDQSDALGCR</sequence>
<gene>
    <name evidence="1" type="ORF">F4820DRAFT_242073</name>
</gene>
<evidence type="ECO:0000313" key="2">
    <source>
        <dbReference type="Proteomes" id="UP001497700"/>
    </source>
</evidence>
<reference evidence="1 2" key="1">
    <citation type="journal article" date="2022" name="New Phytol.">
        <title>Ecological generalism drives hyperdiversity of secondary metabolite gene clusters in xylarialean endophytes.</title>
        <authorList>
            <person name="Franco M.E.E."/>
            <person name="Wisecaver J.H."/>
            <person name="Arnold A.E."/>
            <person name="Ju Y.M."/>
            <person name="Slot J.C."/>
            <person name="Ahrendt S."/>
            <person name="Moore L.P."/>
            <person name="Eastman K.E."/>
            <person name="Scott K."/>
            <person name="Konkel Z."/>
            <person name="Mondo S.J."/>
            <person name="Kuo A."/>
            <person name="Hayes R.D."/>
            <person name="Haridas S."/>
            <person name="Andreopoulos B."/>
            <person name="Riley R."/>
            <person name="LaButti K."/>
            <person name="Pangilinan J."/>
            <person name="Lipzen A."/>
            <person name="Amirebrahimi M."/>
            <person name="Yan J."/>
            <person name="Adam C."/>
            <person name="Keymanesh K."/>
            <person name="Ng V."/>
            <person name="Louie K."/>
            <person name="Northen T."/>
            <person name="Drula E."/>
            <person name="Henrissat B."/>
            <person name="Hsieh H.M."/>
            <person name="Youens-Clark K."/>
            <person name="Lutzoni F."/>
            <person name="Miadlikowska J."/>
            <person name="Eastwood D.C."/>
            <person name="Hamelin R.C."/>
            <person name="Grigoriev I.V."/>
            <person name="U'Ren J.M."/>
        </authorList>
    </citation>
    <scope>NUCLEOTIDE SEQUENCE [LARGE SCALE GENOMIC DNA]</scope>
    <source>
        <strain evidence="1 2">CBS 119005</strain>
    </source>
</reference>
<accession>A0ACB9Z4T7</accession>
<evidence type="ECO:0000313" key="1">
    <source>
        <dbReference type="EMBL" id="KAI4866755.1"/>
    </source>
</evidence>
<keyword evidence="2" id="KW-1185">Reference proteome</keyword>
<proteinExistence type="predicted"/>
<dbReference type="Proteomes" id="UP001497700">
    <property type="component" value="Unassembled WGS sequence"/>
</dbReference>
<protein>
    <submittedName>
        <fullName evidence="1">Uncharacterized protein</fullName>
    </submittedName>
</protein>